<dbReference type="OrthoDB" id="9812274at2"/>
<feature type="transmembrane region" description="Helical" evidence="5">
    <location>
        <begin position="12"/>
        <end position="36"/>
    </location>
</feature>
<proteinExistence type="predicted"/>
<evidence type="ECO:0000256" key="3">
    <source>
        <dbReference type="ARBA" id="ARBA00023315"/>
    </source>
</evidence>
<reference evidence="7 8" key="1">
    <citation type="submission" date="2010-04" db="EMBL/GenBank/DDBJ databases">
        <title>The genome of Herbaspirillum seropedicae SmR1, an endophytic, nitrogen-fixing, plant-growth promoting beta-Proteobacteria.</title>
        <authorList>
            <person name="Pedrosa F.O."/>
            <person name="Monteiro R.A."/>
            <person name="Wassem R."/>
            <person name="Cruz L.M."/>
            <person name="Ayub R.A."/>
            <person name="Colauto N.B."/>
            <person name="Fernandez M.A."/>
            <person name="Fungaro M.H.P."/>
            <person name="Grisard E.C."/>
            <person name="Hungria M."/>
            <person name="Madeira H.M.F."/>
            <person name="Nodari R.O."/>
            <person name="Osaku C.A."/>
            <person name="Petzl-Erler M.L."/>
            <person name="Terenzi H."/>
            <person name="Vieira L.G.E."/>
            <person name="Almeida M.I.M."/>
            <person name="Alves L.R."/>
            <person name="Arantes O.M.N."/>
            <person name="Balsanelli E."/>
            <person name="Barcellos F.G."/>
            <person name="Baura V.A."/>
            <person name="Binde D.R."/>
            <person name="Campo R.J."/>
            <person name="Chubatsu L.S."/>
            <person name="Chueire L.M.O."/>
            <person name="Ciferri R.R."/>
            <person name="Correa L.C."/>
            <person name="da Conceicao Silva J.L."/>
            <person name="Dabul A.N.G."/>
            <person name="Dambros B.P."/>
            <person name="Faoro H."/>
            <person name="Favetti A."/>
            <person name="Friedermann G."/>
            <person name="Furlaneto M.C."/>
            <person name="Gasques L.S."/>
            <person name="Gimenes C.C.T."/>
            <person name="Gioppo N.M.R."/>
            <person name="Glienke-Blanco C."/>
            <person name="Godoy L.P."/>
            <person name="Guerra M.P."/>
            <person name="Karp S."/>
            <person name="Kava-Cordeiro V."/>
            <person name="Margarido V.P."/>
            <person name="Mathioni S.M."/>
            <person name="Menck-Soares M.A."/>
            <person name="Murace N.K."/>
            <person name="Nicolas M.F."/>
            <person name="Oliveira C.E.C."/>
            <person name="Pagnan N.A.B."/>
            <person name="Pamphile J.A."/>
            <person name="Patussi E.V."/>
            <person name="Pereira L.F.P."/>
            <person name="Pereira-Ferrari L."/>
            <person name="Pinto F.G.S."/>
            <person name="Precoma C."/>
            <person name="Prioli A.J."/>
            <person name="Prioli S.M.A.P."/>
            <person name="Raittz R.T."/>
            <person name="Ramos H.J.O."/>
            <person name="Ribeiro E.M.S.F."/>
            <person name="Rigo L.U."/>
            <person name="Rocha C.L.M.S.C."/>
            <person name="Rocha S.N."/>
            <person name="Santos K."/>
            <person name="Satori D."/>
            <person name="Silva A.G."/>
            <person name="Simao R.C.G."/>
            <person name="Soares M.A.M."/>
            <person name="Souza E.M."/>
            <person name="Steffens M.B.R."/>
            <person name="Steindel M."/>
            <person name="Tadra-Sfeir M.Z."/>
            <person name="Takahashi E.K."/>
            <person name="Torres R.A."/>
            <person name="Valle J.S."/>
            <person name="Vernal J.I."/>
            <person name="Vilas-Boas L.A."/>
            <person name="Watanabe M.A.E."/>
            <person name="Weiss V.A."/>
            <person name="Yates M.A."/>
            <person name="Souza E.M."/>
        </authorList>
    </citation>
    <scope>NUCLEOTIDE SEQUENCE [LARGE SCALE GENOMIC DNA]</scope>
    <source>
        <strain evidence="7 8">SmR1</strain>
    </source>
</reference>
<dbReference type="GO" id="GO:0003841">
    <property type="term" value="F:1-acylglycerol-3-phosphate O-acyltransferase activity"/>
    <property type="evidence" value="ECO:0007669"/>
    <property type="project" value="UniProtKB-EC"/>
</dbReference>
<dbReference type="STRING" id="757424.Hsero_0714"/>
<name>D8IZB3_HERSS</name>
<dbReference type="HOGENOM" id="CLU_027938_5_0_4"/>
<dbReference type="eggNOG" id="COG0204">
    <property type="taxonomic scope" value="Bacteria"/>
</dbReference>
<dbReference type="Pfam" id="PF01553">
    <property type="entry name" value="Acyltransferase"/>
    <property type="match status" value="1"/>
</dbReference>
<dbReference type="GO" id="GO:0006654">
    <property type="term" value="P:phosphatidic acid biosynthetic process"/>
    <property type="evidence" value="ECO:0007669"/>
    <property type="project" value="TreeGrafter"/>
</dbReference>
<evidence type="ECO:0000256" key="1">
    <source>
        <dbReference type="ARBA" id="ARBA00005189"/>
    </source>
</evidence>
<dbReference type="RefSeq" id="WP_013232750.1">
    <property type="nucleotide sequence ID" value="NC_014323.1"/>
</dbReference>
<evidence type="ECO:0000256" key="2">
    <source>
        <dbReference type="ARBA" id="ARBA00022679"/>
    </source>
</evidence>
<dbReference type="PANTHER" id="PTHR10434">
    <property type="entry name" value="1-ACYL-SN-GLYCEROL-3-PHOSPHATE ACYLTRANSFERASE"/>
    <property type="match status" value="1"/>
</dbReference>
<dbReference type="InterPro" id="IPR002123">
    <property type="entry name" value="Plipid/glycerol_acylTrfase"/>
</dbReference>
<evidence type="ECO:0000256" key="5">
    <source>
        <dbReference type="SAM" id="Phobius"/>
    </source>
</evidence>
<sequence length="267" mass="30064">MGETILRLVLILRSVVFMALMAVATIIWSFACLLSAPFPYAQRYWWTSRWNVFVIWTARVICGIRYEIRGAENLPDAPVILLSKHQSAWETIFYVINMPRPLVFVFKKELTYVPFFGWGIALLRMIPIDRKKGRDAFAQVLEHGTRRLRDGQWIMMFPEGTRTTVGSQGKYKAGGSRLAVETNTLVVPIAMNSGQCWPKGSFIKKPGLITVSIGKPISPEGLNPQELNERVENWIESEMRVISPDVYKNSAPRPAASAATSSDAARS</sequence>
<comment type="pathway">
    <text evidence="1">Lipid metabolism.</text>
</comment>
<dbReference type="AlphaFoldDB" id="D8IZB3"/>
<dbReference type="PANTHER" id="PTHR10434:SF40">
    <property type="entry name" value="1-ACYL-SN-GLYCEROL-3-PHOSPHATE ACYLTRANSFERASE"/>
    <property type="match status" value="1"/>
</dbReference>
<feature type="compositionally biased region" description="Low complexity" evidence="4">
    <location>
        <begin position="250"/>
        <end position="267"/>
    </location>
</feature>
<gene>
    <name evidence="7" type="primary">plsC</name>
    <name evidence="7" type="ordered locus">Hsero_0714</name>
</gene>
<evidence type="ECO:0000259" key="6">
    <source>
        <dbReference type="SMART" id="SM00563"/>
    </source>
</evidence>
<dbReference type="KEGG" id="hse:Hsero_0714"/>
<accession>D8IZB3</accession>
<keyword evidence="5" id="KW-0812">Transmembrane</keyword>
<keyword evidence="5" id="KW-0472">Membrane</keyword>
<organism evidence="7 8">
    <name type="scientific">Herbaspirillum seropedicae (strain SmR1)</name>
    <dbReference type="NCBI Taxonomy" id="757424"/>
    <lineage>
        <taxon>Bacteria</taxon>
        <taxon>Pseudomonadati</taxon>
        <taxon>Pseudomonadota</taxon>
        <taxon>Betaproteobacteria</taxon>
        <taxon>Burkholderiales</taxon>
        <taxon>Oxalobacteraceae</taxon>
        <taxon>Herbaspirillum</taxon>
    </lineage>
</organism>
<keyword evidence="8" id="KW-1185">Reference proteome</keyword>
<keyword evidence="5" id="KW-1133">Transmembrane helix</keyword>
<dbReference type="GeneID" id="29389671"/>
<dbReference type="Proteomes" id="UP000000329">
    <property type="component" value="Chromosome"/>
</dbReference>
<feature type="region of interest" description="Disordered" evidence="4">
    <location>
        <begin position="246"/>
        <end position="267"/>
    </location>
</feature>
<feature type="domain" description="Phospholipid/glycerol acyltransferase" evidence="6">
    <location>
        <begin position="79"/>
        <end position="194"/>
    </location>
</feature>
<dbReference type="SUPFAM" id="SSF69593">
    <property type="entry name" value="Glycerol-3-phosphate (1)-acyltransferase"/>
    <property type="match status" value="1"/>
</dbReference>
<dbReference type="EC" id="2.3.1.51" evidence="7"/>
<dbReference type="EMBL" id="CP002039">
    <property type="protein sequence ID" value="ADJ62233.1"/>
    <property type="molecule type" value="Genomic_DNA"/>
</dbReference>
<dbReference type="CDD" id="cd07989">
    <property type="entry name" value="LPLAT_AGPAT-like"/>
    <property type="match status" value="1"/>
</dbReference>
<evidence type="ECO:0000313" key="8">
    <source>
        <dbReference type="Proteomes" id="UP000000329"/>
    </source>
</evidence>
<dbReference type="SMART" id="SM00563">
    <property type="entry name" value="PlsC"/>
    <property type="match status" value="1"/>
</dbReference>
<protein>
    <submittedName>
        <fullName evidence="7">1-acyl-sn-glycerol-3-phosphate acyltransferase protein</fullName>
        <ecNumber evidence="7">2.3.1.51</ecNumber>
    </submittedName>
</protein>
<evidence type="ECO:0000256" key="4">
    <source>
        <dbReference type="SAM" id="MobiDB-lite"/>
    </source>
</evidence>
<dbReference type="PROSITE" id="PS51257">
    <property type="entry name" value="PROKAR_LIPOPROTEIN"/>
    <property type="match status" value="1"/>
</dbReference>
<keyword evidence="2 7" id="KW-0808">Transferase</keyword>
<keyword evidence="3 7" id="KW-0012">Acyltransferase</keyword>
<evidence type="ECO:0000313" key="7">
    <source>
        <dbReference type="EMBL" id="ADJ62233.1"/>
    </source>
</evidence>